<protein>
    <submittedName>
        <fullName evidence="2">Uncharacterized protein</fullName>
    </submittedName>
</protein>
<keyword evidence="1" id="KW-0472">Membrane</keyword>
<name>G6Y6H1_9HYPH</name>
<keyword evidence="3" id="KW-1185">Reference proteome</keyword>
<feature type="transmembrane region" description="Helical" evidence="1">
    <location>
        <begin position="21"/>
        <end position="45"/>
    </location>
</feature>
<evidence type="ECO:0000313" key="2">
    <source>
        <dbReference type="EMBL" id="EHH12661.1"/>
    </source>
</evidence>
<organism evidence="2 3">
    <name type="scientific">Mesorhizobium amorphae CCNWGS0123</name>
    <dbReference type="NCBI Taxonomy" id="1082933"/>
    <lineage>
        <taxon>Bacteria</taxon>
        <taxon>Pseudomonadati</taxon>
        <taxon>Pseudomonadota</taxon>
        <taxon>Alphaproteobacteria</taxon>
        <taxon>Hyphomicrobiales</taxon>
        <taxon>Phyllobacteriaceae</taxon>
        <taxon>Mesorhizobium</taxon>
    </lineage>
</organism>
<dbReference type="EMBL" id="AGSN01000071">
    <property type="protein sequence ID" value="EHH12661.1"/>
    <property type="molecule type" value="Genomic_DNA"/>
</dbReference>
<keyword evidence="1" id="KW-0812">Transmembrane</keyword>
<dbReference type="AlphaFoldDB" id="G6Y6H1"/>
<dbReference type="PATRIC" id="fig|1082933.3.peg.1462"/>
<dbReference type="STRING" id="1082933.A6B35_08585"/>
<sequence>MDIDLRQSAGGKLGYDETMKVALAQLRLLLSVILLIVGGAVAGVIEQASATGSVADVATLWASTSHKVTSHTVIGHVASTDQDKHCASCDGCLDCVHSTGFGCCAADISASECGVLDDALVAIRFMAGKALLATGIDPEALLQPPKIRA</sequence>
<evidence type="ECO:0000256" key="1">
    <source>
        <dbReference type="SAM" id="Phobius"/>
    </source>
</evidence>
<proteinExistence type="predicted"/>
<keyword evidence="1" id="KW-1133">Transmembrane helix</keyword>
<evidence type="ECO:0000313" key="3">
    <source>
        <dbReference type="Proteomes" id="UP000002949"/>
    </source>
</evidence>
<reference evidence="2 3" key="1">
    <citation type="journal article" date="2012" name="J. Bacteriol.">
        <title>Draft Genome Sequence of Plant Growth-Promoting Rhizobium Mesorhizobium amorphae, Isolated from Zinc-Lead Mine Tailings.</title>
        <authorList>
            <person name="Hao X."/>
            <person name="Lin Y."/>
            <person name="Johnstone L."/>
            <person name="Baltrus D.A."/>
            <person name="Miller S.J."/>
            <person name="Wei G."/>
            <person name="Rensing C."/>
        </authorList>
    </citation>
    <scope>NUCLEOTIDE SEQUENCE [LARGE SCALE GENOMIC DNA]</scope>
    <source>
        <strain evidence="2 3">CCNWGS0123</strain>
    </source>
</reference>
<dbReference type="KEGG" id="mamo:A6B35_08585"/>
<gene>
    <name evidence="2" type="ORF">MEA186_07679</name>
</gene>
<accession>G6Y6H1</accession>
<dbReference type="Proteomes" id="UP000002949">
    <property type="component" value="Unassembled WGS sequence"/>
</dbReference>